<dbReference type="EMBL" id="UHIA01000003">
    <property type="protein sequence ID" value="SUO92154.1"/>
    <property type="molecule type" value="Genomic_DNA"/>
</dbReference>
<reference evidence="1 2" key="1">
    <citation type="submission" date="2018-06" db="EMBL/GenBank/DDBJ databases">
        <authorList>
            <consortium name="Pathogen Informatics"/>
            <person name="Doyle S."/>
        </authorList>
    </citation>
    <scope>NUCLEOTIDE SEQUENCE [LARGE SCALE GENOMIC DNA]</scope>
    <source>
        <strain evidence="1 2">NCTC10717</strain>
    </source>
</reference>
<accession>A0A380MKV7</accession>
<protein>
    <submittedName>
        <fullName evidence="1">Uncharacterized protein</fullName>
    </submittedName>
</protein>
<dbReference type="Proteomes" id="UP000254575">
    <property type="component" value="Unassembled WGS sequence"/>
</dbReference>
<name>A0A380MKV7_9GAMM</name>
<dbReference type="AlphaFoldDB" id="A0A380MKV7"/>
<gene>
    <name evidence="1" type="ORF">NCTC10717_00403</name>
</gene>
<keyword evidence="2" id="KW-1185">Reference proteome</keyword>
<evidence type="ECO:0000313" key="2">
    <source>
        <dbReference type="Proteomes" id="UP000254575"/>
    </source>
</evidence>
<proteinExistence type="predicted"/>
<organism evidence="1 2">
    <name type="scientific">Suttonella indologenes</name>
    <dbReference type="NCBI Taxonomy" id="13276"/>
    <lineage>
        <taxon>Bacteria</taxon>
        <taxon>Pseudomonadati</taxon>
        <taxon>Pseudomonadota</taxon>
        <taxon>Gammaproteobacteria</taxon>
        <taxon>Cardiobacteriales</taxon>
        <taxon>Cardiobacteriaceae</taxon>
        <taxon>Suttonella</taxon>
    </lineage>
</organism>
<sequence>MFTGENLPKGNNSDFAKGILTGLKATAWDNRAAATGGAQFGMPVGTFSYNQYEQENPYQPNTQQEFLGATYLFPLATAAAGKVSATSIPKLTKPFGQRVFNGVELHHKLPEPASGWDYTPKLLSNGTPNQVNSHINGFRAELRLANELANSDRVVLKYGDKIGAHGSDVLTVNLKTAEVELWDSKFRQAPTSGKVSPTFTKEPALGKAIEEAEKLVRKSNTLPPRIKAMALQNLEKRNVTTYTVGQGGVKSSEIRKVIDSKLQP</sequence>
<evidence type="ECO:0000313" key="1">
    <source>
        <dbReference type="EMBL" id="SUO92154.1"/>
    </source>
</evidence>